<evidence type="ECO:0000313" key="3">
    <source>
        <dbReference type="Proteomes" id="UP000183371"/>
    </source>
</evidence>
<dbReference type="PANTHER" id="PTHR47751:SF1">
    <property type="entry name" value="SUPERFAMILY HYDROLASE, PUTATIVE (AFU_ORTHOLOGUE AFUA_2G16580)-RELATED"/>
    <property type="match status" value="1"/>
</dbReference>
<feature type="signal peptide" evidence="1">
    <location>
        <begin position="1"/>
        <end position="34"/>
    </location>
</feature>
<reference evidence="3" key="1">
    <citation type="submission" date="2016-10" db="EMBL/GenBank/DDBJ databases">
        <authorList>
            <person name="Varghese N."/>
            <person name="Submissions S."/>
        </authorList>
    </citation>
    <scope>NUCLEOTIDE SEQUENCE [LARGE SCALE GENOMIC DNA]</scope>
    <source>
        <strain evidence="3">DSM 17465</strain>
    </source>
</reference>
<dbReference type="InterPro" id="IPR051411">
    <property type="entry name" value="Polyketide_trans_af380"/>
</dbReference>
<evidence type="ECO:0000256" key="1">
    <source>
        <dbReference type="SAM" id="SignalP"/>
    </source>
</evidence>
<protein>
    <recommendedName>
        <fullName evidence="4">Dienelactone hydrolase domain-containing protein</fullName>
    </recommendedName>
</protein>
<dbReference type="SUPFAM" id="SSF53474">
    <property type="entry name" value="alpha/beta-Hydrolases"/>
    <property type="match status" value="1"/>
</dbReference>
<keyword evidence="1" id="KW-0732">Signal</keyword>
<dbReference type="EMBL" id="FPBD01000010">
    <property type="protein sequence ID" value="SFU14556.1"/>
    <property type="molecule type" value="Genomic_DNA"/>
</dbReference>
<gene>
    <name evidence="2" type="ORF">SAMN05444141_11015</name>
</gene>
<name>A0A1I7DSI1_9HYPH</name>
<dbReference type="Gene3D" id="3.40.50.1820">
    <property type="entry name" value="alpha/beta hydrolase"/>
    <property type="match status" value="1"/>
</dbReference>
<dbReference type="PANTHER" id="PTHR47751">
    <property type="entry name" value="SUPERFAMILY HYDROLASE, PUTATIVE (AFU_ORTHOLOGUE AFUA_2G16580)-RELATED"/>
    <property type="match status" value="1"/>
</dbReference>
<dbReference type="AlphaFoldDB" id="A0A1I7DSI1"/>
<dbReference type="InterPro" id="IPR029058">
    <property type="entry name" value="AB_hydrolase_fold"/>
</dbReference>
<dbReference type="Gene3D" id="1.10.10.800">
    <property type="match status" value="1"/>
</dbReference>
<proteinExistence type="predicted"/>
<evidence type="ECO:0008006" key="4">
    <source>
        <dbReference type="Google" id="ProtNLM"/>
    </source>
</evidence>
<accession>A0A1I7DSI1</accession>
<dbReference type="Proteomes" id="UP000183371">
    <property type="component" value="Unassembled WGS sequence"/>
</dbReference>
<sequence>MIKHSSNKCSTGRYKSLIKIAMVAFSMISANASANDTNDAFSIEPVTFKSGENTLSGVLFKPENPNNKTVTIVGPVGFVKEQAPTFYARELAAKGYTALIFDPTYHGASEGLPRRYENGEQKTKDIIASIDYLSQVSSVNADEIYGLGICQGINWMARASAQDKRIKSVSLVAGHYLHPDVAVRYNGGEEKLQALLEKAKVAKEKYEQTGEVEYVPIVGTPEEEALLQFKPIYDWYMPWATNANGKGGQWENRITRMSILDIWDGDTETDLKKLNKPTLVIHSDKAASGPEIPKKLFSSIATENKKLVWFEDQFQTKFYDDIPTIKRAVDHIDQWFNTSASEM</sequence>
<dbReference type="RefSeq" id="WP_128647404.1">
    <property type="nucleotide sequence ID" value="NZ_FPBD01000010.1"/>
</dbReference>
<evidence type="ECO:0000313" key="2">
    <source>
        <dbReference type="EMBL" id="SFU14556.1"/>
    </source>
</evidence>
<feature type="chain" id="PRO_5010176773" description="Dienelactone hydrolase domain-containing protein" evidence="1">
    <location>
        <begin position="35"/>
        <end position="343"/>
    </location>
</feature>
<organism evidence="2 3">
    <name type="scientific">Pseudovibrio denitrificans</name>
    <dbReference type="NCBI Taxonomy" id="258256"/>
    <lineage>
        <taxon>Bacteria</taxon>
        <taxon>Pseudomonadati</taxon>
        <taxon>Pseudomonadota</taxon>
        <taxon>Alphaproteobacteria</taxon>
        <taxon>Hyphomicrobiales</taxon>
        <taxon>Stappiaceae</taxon>
        <taxon>Pseudovibrio</taxon>
    </lineage>
</organism>
<keyword evidence="3" id="KW-1185">Reference proteome</keyword>